<protein>
    <submittedName>
        <fullName evidence="3">Uncharacterized protein</fullName>
    </submittedName>
</protein>
<feature type="compositionally biased region" description="Basic and acidic residues" evidence="2">
    <location>
        <begin position="54"/>
        <end position="66"/>
    </location>
</feature>
<dbReference type="Bgee" id="ENSMODG00000000356">
    <property type="expression patterns" value="Expressed in spermatocyte and 3 other cell types or tissues"/>
</dbReference>
<keyword evidence="1" id="KW-0175">Coiled coil</keyword>
<evidence type="ECO:0000313" key="4">
    <source>
        <dbReference type="Proteomes" id="UP000002280"/>
    </source>
</evidence>
<dbReference type="STRING" id="13616.ENSMODP00000000427"/>
<proteinExistence type="predicted"/>
<dbReference type="AlphaFoldDB" id="F6RU85"/>
<dbReference type="Proteomes" id="UP000002280">
    <property type="component" value="Chromosome 2"/>
</dbReference>
<feature type="region of interest" description="Disordered" evidence="2">
    <location>
        <begin position="46"/>
        <end position="66"/>
    </location>
</feature>
<dbReference type="FunCoup" id="F6RU85">
    <property type="interactions" value="12"/>
</dbReference>
<dbReference type="InterPro" id="IPR052859">
    <property type="entry name" value="LRR-IQ_domain_protein"/>
</dbReference>
<reference evidence="3" key="3">
    <citation type="submission" date="2025-09" db="UniProtKB">
        <authorList>
            <consortium name="Ensembl"/>
        </authorList>
    </citation>
    <scope>IDENTIFICATION</scope>
</reference>
<reference evidence="3 4" key="1">
    <citation type="journal article" date="2007" name="Nature">
        <title>Genome of the marsupial Monodelphis domestica reveals innovation in non-coding sequences.</title>
        <authorList>
            <person name="Mikkelsen T.S."/>
            <person name="Wakefield M.J."/>
            <person name="Aken B."/>
            <person name="Amemiya C.T."/>
            <person name="Chang J.L."/>
            <person name="Duke S."/>
            <person name="Garber M."/>
            <person name="Gentles A.J."/>
            <person name="Goodstadt L."/>
            <person name="Heger A."/>
            <person name="Jurka J."/>
            <person name="Kamal M."/>
            <person name="Mauceli E."/>
            <person name="Searle S.M."/>
            <person name="Sharpe T."/>
            <person name="Baker M.L."/>
            <person name="Batzer M.A."/>
            <person name="Benos P.V."/>
            <person name="Belov K."/>
            <person name="Clamp M."/>
            <person name="Cook A."/>
            <person name="Cuff J."/>
            <person name="Das R."/>
            <person name="Davidow L."/>
            <person name="Deakin J.E."/>
            <person name="Fazzari M.J."/>
            <person name="Glass J.L."/>
            <person name="Grabherr M."/>
            <person name="Greally J.M."/>
            <person name="Gu W."/>
            <person name="Hore T.A."/>
            <person name="Huttley G.A."/>
            <person name="Kleber M."/>
            <person name="Jirtle R.L."/>
            <person name="Koina E."/>
            <person name="Lee J.T."/>
            <person name="Mahony S."/>
            <person name="Marra M.A."/>
            <person name="Miller R.D."/>
            <person name="Nicholls R.D."/>
            <person name="Oda M."/>
            <person name="Papenfuss A.T."/>
            <person name="Parra Z.E."/>
            <person name="Pollock D.D."/>
            <person name="Ray D.A."/>
            <person name="Schein J.E."/>
            <person name="Speed T.P."/>
            <person name="Thompson K."/>
            <person name="VandeBerg J.L."/>
            <person name="Wade C.M."/>
            <person name="Walker J.A."/>
            <person name="Waters P.D."/>
            <person name="Webber C."/>
            <person name="Weidman J.R."/>
            <person name="Xie X."/>
            <person name="Zody M.C."/>
            <person name="Baldwin J."/>
            <person name="Abdouelleil A."/>
            <person name="Abdulkadir J."/>
            <person name="Abebe A."/>
            <person name="Abera B."/>
            <person name="Abreu J."/>
            <person name="Acer S.C."/>
            <person name="Aftuck L."/>
            <person name="Alexander A."/>
            <person name="An P."/>
            <person name="Anderson E."/>
            <person name="Anderson S."/>
            <person name="Arachi H."/>
            <person name="Azer M."/>
            <person name="Bachantsang P."/>
            <person name="Barry A."/>
            <person name="Bayul T."/>
            <person name="Berlin A."/>
            <person name="Bessette D."/>
            <person name="Bloom T."/>
            <person name="Bloom T."/>
            <person name="Boguslavskiy L."/>
            <person name="Bonnet C."/>
            <person name="Boukhgalter B."/>
            <person name="Bourzgui I."/>
            <person name="Brown A."/>
            <person name="Cahill P."/>
            <person name="Channer S."/>
            <person name="Cheshatsang Y."/>
            <person name="Chuda L."/>
            <person name="Citroen M."/>
            <person name="Collymore A."/>
            <person name="Cooke P."/>
            <person name="Costello M."/>
            <person name="D'Aco K."/>
            <person name="Daza R."/>
            <person name="De Haan G."/>
            <person name="DeGray S."/>
            <person name="DeMaso C."/>
            <person name="Dhargay N."/>
            <person name="Dooley K."/>
            <person name="Dooley E."/>
            <person name="Doricent M."/>
            <person name="Dorje P."/>
            <person name="Dorjee K."/>
            <person name="Dupes A."/>
            <person name="Elong R."/>
            <person name="Falk J."/>
            <person name="Farina A."/>
            <person name="Faro S."/>
            <person name="Ferguson D."/>
            <person name="Fisher S."/>
            <person name="Foley C.D."/>
            <person name="Franke A."/>
            <person name="Friedrich D."/>
            <person name="Gadbois L."/>
            <person name="Gearin G."/>
            <person name="Gearin C.R."/>
            <person name="Giannoukos G."/>
            <person name="Goode T."/>
            <person name="Graham J."/>
            <person name="Grandbois E."/>
            <person name="Grewal S."/>
            <person name="Gyaltsen K."/>
            <person name="Hafez N."/>
            <person name="Hagos B."/>
            <person name="Hall J."/>
            <person name="Henson C."/>
            <person name="Hollinger A."/>
            <person name="Honan T."/>
            <person name="Huard M.D."/>
            <person name="Hughes L."/>
            <person name="Hurhula B."/>
            <person name="Husby M.E."/>
            <person name="Kamat A."/>
            <person name="Kanga B."/>
            <person name="Kashin S."/>
            <person name="Khazanovich D."/>
            <person name="Kisner P."/>
            <person name="Lance K."/>
            <person name="Lara M."/>
            <person name="Lee W."/>
            <person name="Lennon N."/>
            <person name="Letendre F."/>
            <person name="LeVine R."/>
            <person name="Lipovsky A."/>
            <person name="Liu X."/>
            <person name="Liu J."/>
            <person name="Liu S."/>
            <person name="Lokyitsang T."/>
            <person name="Lokyitsang Y."/>
            <person name="Lubonja R."/>
            <person name="Lui A."/>
            <person name="MacDonald P."/>
            <person name="Magnisalis V."/>
            <person name="Maru K."/>
            <person name="Matthews C."/>
            <person name="McCusker W."/>
            <person name="McDonough S."/>
            <person name="Mehta T."/>
            <person name="Meldrim J."/>
            <person name="Meneus L."/>
            <person name="Mihai O."/>
            <person name="Mihalev A."/>
            <person name="Mihova T."/>
            <person name="Mittelman R."/>
            <person name="Mlenga V."/>
            <person name="Montmayeur A."/>
            <person name="Mulrain L."/>
            <person name="Navidi A."/>
            <person name="Naylor J."/>
            <person name="Negash T."/>
            <person name="Nguyen T."/>
            <person name="Nguyen N."/>
            <person name="Nicol R."/>
            <person name="Norbu C."/>
            <person name="Norbu N."/>
            <person name="Novod N."/>
            <person name="O'Neill B."/>
            <person name="Osman S."/>
            <person name="Markiewicz E."/>
            <person name="Oyono O.L."/>
            <person name="Patti C."/>
            <person name="Phunkhang P."/>
            <person name="Pierre F."/>
            <person name="Priest M."/>
            <person name="Raghuraman S."/>
            <person name="Rege F."/>
            <person name="Reyes R."/>
            <person name="Rise C."/>
            <person name="Rogov P."/>
            <person name="Ross K."/>
            <person name="Ryan E."/>
            <person name="Settipalli S."/>
            <person name="Shea T."/>
            <person name="Sherpa N."/>
            <person name="Shi L."/>
            <person name="Shih D."/>
            <person name="Sparrow T."/>
            <person name="Spaulding J."/>
            <person name="Stalker J."/>
            <person name="Stange-Thomann N."/>
            <person name="Stavropoulos S."/>
            <person name="Stone C."/>
            <person name="Strader C."/>
            <person name="Tesfaye S."/>
            <person name="Thomson T."/>
            <person name="Thoulutsang Y."/>
            <person name="Thoulutsang D."/>
            <person name="Topham K."/>
            <person name="Topping I."/>
            <person name="Tsamla T."/>
            <person name="Vassiliev H."/>
            <person name="Vo A."/>
            <person name="Wangchuk T."/>
            <person name="Wangdi T."/>
            <person name="Weiand M."/>
            <person name="Wilkinson J."/>
            <person name="Wilson A."/>
            <person name="Yadav S."/>
            <person name="Young G."/>
            <person name="Yu Q."/>
            <person name="Zembek L."/>
            <person name="Zhong D."/>
            <person name="Zimmer A."/>
            <person name="Zwirko Z."/>
            <person name="Jaffe D.B."/>
            <person name="Alvarez P."/>
            <person name="Brockman W."/>
            <person name="Butler J."/>
            <person name="Chin C."/>
            <person name="Gnerre S."/>
            <person name="MacCallum I."/>
            <person name="Graves J.A."/>
            <person name="Ponting C.P."/>
            <person name="Breen M."/>
            <person name="Samollow P.B."/>
            <person name="Lander E.S."/>
            <person name="Lindblad-Toh K."/>
        </authorList>
    </citation>
    <scope>NUCLEOTIDE SEQUENCE [LARGE SCALE GENOMIC DNA]</scope>
</reference>
<organism evidence="3 4">
    <name type="scientific">Monodelphis domestica</name>
    <name type="common">Gray short-tailed opossum</name>
    <dbReference type="NCBI Taxonomy" id="13616"/>
    <lineage>
        <taxon>Eukaryota</taxon>
        <taxon>Metazoa</taxon>
        <taxon>Chordata</taxon>
        <taxon>Craniata</taxon>
        <taxon>Vertebrata</taxon>
        <taxon>Euteleostomi</taxon>
        <taxon>Mammalia</taxon>
        <taxon>Metatheria</taxon>
        <taxon>Didelphimorphia</taxon>
        <taxon>Didelphidae</taxon>
        <taxon>Monodelphis</taxon>
    </lineage>
</organism>
<evidence type="ECO:0000256" key="2">
    <source>
        <dbReference type="SAM" id="MobiDB-lite"/>
    </source>
</evidence>
<reference evidence="3" key="2">
    <citation type="submission" date="2025-08" db="UniProtKB">
        <authorList>
            <consortium name="Ensembl"/>
        </authorList>
    </citation>
    <scope>IDENTIFICATION</scope>
</reference>
<feature type="region of interest" description="Disordered" evidence="2">
    <location>
        <begin position="1"/>
        <end position="24"/>
    </location>
</feature>
<dbReference type="eggNOG" id="KOG0531">
    <property type="taxonomic scope" value="Eukaryota"/>
</dbReference>
<dbReference type="HOGENOM" id="CLU_053866_0_0_1"/>
<dbReference type="Ensembl" id="ENSMODT00000000436.4">
    <property type="protein sequence ID" value="ENSMODP00000000427.4"/>
    <property type="gene ID" value="ENSMODG00000000356.4"/>
</dbReference>
<dbReference type="InParanoid" id="F6RU85"/>
<feature type="coiled-coil region" evidence="1">
    <location>
        <begin position="272"/>
        <end position="318"/>
    </location>
</feature>
<dbReference type="PANTHER" id="PTHR46723">
    <property type="entry name" value="LEUCINE-RICH REPEAT AND IQ DOMAIN-CONTAINING PROTEIN 3"/>
    <property type="match status" value="1"/>
</dbReference>
<sequence length="431" mass="51524">MEESREEHVNTLVQGRPGQPPRKESYARWLRGRKPFKFFKRKPLKIPTTPKKLSKGEKEKEQVPKEEHLPVKELVKEKPAVPEKQVHAFYKRMGSPIKHRILSAKHRSLLFHALSELRKKEYPQQLPRFKPIKVSKIPAEEKIDYQEMDFSFSMPVMKARMHLTSPSLLLPKLKEIKPETYHRPTFRLCHLVEKPEVQIIPYLERVEKKKPARPLCTVDFGPLLSVDRQYLKKEQKRNQQEKIALIAMIHLTDEITNQSVRDYIQERILSVKKRNEEESKKINEHLENFQANKTRVMKEFHERKTKFLEERQQRTEDRMLVEEICNQHCTLTKELFQFDRFKKRQDVMNDKKEFVNKMRETEKYRKTLVKRMKKGRIKVIHKRHIEEKIITHAVVSQKASDRLQEAKDRVAAMKKHHVYVPLGLGKPSFFS</sequence>
<dbReference type="PANTHER" id="PTHR46723:SF1">
    <property type="entry name" value="LEUCINE-RICH REPEAT AND IQ DOMAIN-CONTAINING PROTEIN 3"/>
    <property type="match status" value="1"/>
</dbReference>
<name>F6RU85_MONDO</name>
<dbReference type="OMA" id="RDSKRCE"/>
<keyword evidence="4" id="KW-1185">Reference proteome</keyword>
<dbReference type="GeneTree" id="ENSGT00940000169329"/>
<evidence type="ECO:0000256" key="1">
    <source>
        <dbReference type="SAM" id="Coils"/>
    </source>
</evidence>
<evidence type="ECO:0000313" key="3">
    <source>
        <dbReference type="Ensembl" id="ENSMODP00000000427.4"/>
    </source>
</evidence>
<accession>F6RU85</accession>